<keyword evidence="2" id="KW-1133">Transmembrane helix</keyword>
<keyword evidence="4" id="KW-0645">Protease</keyword>
<reference evidence="4" key="1">
    <citation type="journal article" date="2023" name="Mol. Phylogenet. Evol.">
        <title>Genome-scale phylogeny and comparative genomics of the fungal order Sordariales.</title>
        <authorList>
            <person name="Hensen N."/>
            <person name="Bonometti L."/>
            <person name="Westerberg I."/>
            <person name="Brannstrom I.O."/>
            <person name="Guillou S."/>
            <person name="Cros-Aarteil S."/>
            <person name="Calhoun S."/>
            <person name="Haridas S."/>
            <person name="Kuo A."/>
            <person name="Mondo S."/>
            <person name="Pangilinan J."/>
            <person name="Riley R."/>
            <person name="LaButti K."/>
            <person name="Andreopoulos B."/>
            <person name="Lipzen A."/>
            <person name="Chen C."/>
            <person name="Yan M."/>
            <person name="Daum C."/>
            <person name="Ng V."/>
            <person name="Clum A."/>
            <person name="Steindorff A."/>
            <person name="Ohm R.A."/>
            <person name="Martin F."/>
            <person name="Silar P."/>
            <person name="Natvig D.O."/>
            <person name="Lalanne C."/>
            <person name="Gautier V."/>
            <person name="Ament-Velasquez S.L."/>
            <person name="Kruys A."/>
            <person name="Hutchinson M.I."/>
            <person name="Powell A.J."/>
            <person name="Barry K."/>
            <person name="Miller A.N."/>
            <person name="Grigoriev I.V."/>
            <person name="Debuchy R."/>
            <person name="Gladieux P."/>
            <person name="Hiltunen Thoren M."/>
            <person name="Johannesson H."/>
        </authorList>
    </citation>
    <scope>NUCLEOTIDE SEQUENCE</scope>
    <source>
        <strain evidence="4">CBS 508.74</strain>
    </source>
</reference>
<accession>A0AAN6THJ6</accession>
<keyword evidence="2" id="KW-0812">Transmembrane</keyword>
<gene>
    <name evidence="4" type="ORF">N656DRAFT_788043</name>
</gene>
<keyword evidence="3" id="KW-0732">Signal</keyword>
<proteinExistence type="predicted"/>
<dbReference type="GO" id="GO:0006508">
    <property type="term" value="P:proteolysis"/>
    <property type="evidence" value="ECO:0007669"/>
    <property type="project" value="UniProtKB-KW"/>
</dbReference>
<dbReference type="AlphaFoldDB" id="A0AAN6THJ6"/>
<keyword evidence="4" id="KW-0378">Hydrolase</keyword>
<dbReference type="SUPFAM" id="SSF50630">
    <property type="entry name" value="Acid proteases"/>
    <property type="match status" value="1"/>
</dbReference>
<protein>
    <submittedName>
        <fullName evidence="4">Acid protease</fullName>
    </submittedName>
</protein>
<dbReference type="GO" id="GO:0008233">
    <property type="term" value="F:peptidase activity"/>
    <property type="evidence" value="ECO:0007669"/>
    <property type="project" value="UniProtKB-KW"/>
</dbReference>
<dbReference type="InterPro" id="IPR021109">
    <property type="entry name" value="Peptidase_aspartic_dom_sf"/>
</dbReference>
<evidence type="ECO:0000256" key="2">
    <source>
        <dbReference type="SAM" id="Phobius"/>
    </source>
</evidence>
<reference evidence="4" key="2">
    <citation type="submission" date="2023-05" db="EMBL/GenBank/DDBJ databases">
        <authorList>
            <consortium name="Lawrence Berkeley National Laboratory"/>
            <person name="Steindorff A."/>
            <person name="Hensen N."/>
            <person name="Bonometti L."/>
            <person name="Westerberg I."/>
            <person name="Brannstrom I.O."/>
            <person name="Guillou S."/>
            <person name="Cros-Aarteil S."/>
            <person name="Calhoun S."/>
            <person name="Haridas S."/>
            <person name="Kuo A."/>
            <person name="Mondo S."/>
            <person name="Pangilinan J."/>
            <person name="Riley R."/>
            <person name="Labutti K."/>
            <person name="Andreopoulos B."/>
            <person name="Lipzen A."/>
            <person name="Chen C."/>
            <person name="Yanf M."/>
            <person name="Daum C."/>
            <person name="Ng V."/>
            <person name="Clum A."/>
            <person name="Ohm R."/>
            <person name="Martin F."/>
            <person name="Silar P."/>
            <person name="Natvig D."/>
            <person name="Lalanne C."/>
            <person name="Gautier V."/>
            <person name="Ament-Velasquez S.L."/>
            <person name="Kruys A."/>
            <person name="Hutchinson M.I."/>
            <person name="Powell A.J."/>
            <person name="Barry K."/>
            <person name="Miller A.N."/>
            <person name="Grigoriev I.V."/>
            <person name="Debuchy R."/>
            <person name="Gladieux P."/>
            <person name="Thoren M.H."/>
            <person name="Johannesson H."/>
        </authorList>
    </citation>
    <scope>NUCLEOTIDE SEQUENCE</scope>
    <source>
        <strain evidence="4">CBS 508.74</strain>
    </source>
</reference>
<evidence type="ECO:0000313" key="5">
    <source>
        <dbReference type="Proteomes" id="UP001302812"/>
    </source>
</evidence>
<feature type="region of interest" description="Disordered" evidence="1">
    <location>
        <begin position="420"/>
        <end position="467"/>
    </location>
</feature>
<dbReference type="GeneID" id="89940780"/>
<feature type="region of interest" description="Disordered" evidence="1">
    <location>
        <begin position="505"/>
        <end position="535"/>
    </location>
</feature>
<evidence type="ECO:0000256" key="1">
    <source>
        <dbReference type="SAM" id="MobiDB-lite"/>
    </source>
</evidence>
<dbReference type="EMBL" id="MU853336">
    <property type="protein sequence ID" value="KAK4114558.1"/>
    <property type="molecule type" value="Genomic_DNA"/>
</dbReference>
<dbReference type="Gene3D" id="2.40.70.10">
    <property type="entry name" value="Acid Proteases"/>
    <property type="match status" value="2"/>
</dbReference>
<dbReference type="RefSeq" id="XP_064672128.1">
    <property type="nucleotide sequence ID" value="XM_064816655.1"/>
</dbReference>
<feature type="signal peptide" evidence="3">
    <location>
        <begin position="1"/>
        <end position="15"/>
    </location>
</feature>
<organism evidence="4 5">
    <name type="scientific">Canariomyces notabilis</name>
    <dbReference type="NCBI Taxonomy" id="2074819"/>
    <lineage>
        <taxon>Eukaryota</taxon>
        <taxon>Fungi</taxon>
        <taxon>Dikarya</taxon>
        <taxon>Ascomycota</taxon>
        <taxon>Pezizomycotina</taxon>
        <taxon>Sordariomycetes</taxon>
        <taxon>Sordariomycetidae</taxon>
        <taxon>Sordariales</taxon>
        <taxon>Chaetomiaceae</taxon>
        <taxon>Canariomyces</taxon>
    </lineage>
</organism>
<feature type="chain" id="PRO_5042962324" evidence="3">
    <location>
        <begin position="16"/>
        <end position="585"/>
    </location>
</feature>
<feature type="compositionally biased region" description="Gly residues" evidence="1">
    <location>
        <begin position="427"/>
        <end position="451"/>
    </location>
</feature>
<keyword evidence="2" id="KW-0472">Membrane</keyword>
<evidence type="ECO:0000256" key="3">
    <source>
        <dbReference type="SAM" id="SignalP"/>
    </source>
</evidence>
<feature type="transmembrane region" description="Helical" evidence="2">
    <location>
        <begin position="471"/>
        <end position="494"/>
    </location>
</feature>
<comment type="caution">
    <text evidence="4">The sequence shown here is derived from an EMBL/GenBank/DDBJ whole genome shotgun (WGS) entry which is preliminary data.</text>
</comment>
<name>A0AAN6THJ6_9PEZI</name>
<keyword evidence="5" id="KW-1185">Reference proteome</keyword>
<evidence type="ECO:0000313" key="4">
    <source>
        <dbReference type="EMBL" id="KAK4114558.1"/>
    </source>
</evidence>
<sequence length="585" mass="62290">MLSLIIALWAGHALSAACDGTVASPMALPITDTAVDPNIPDSLMRGVPAKIGTPPQNIMVLPWPDLNNTYIYDQEAYCDPSIIWNDKICEIRRGGYFLDAESTSFTKYSDLVASGGATQELTTRGTELGVRKLLSTSLAGTERFAAGTGNLTTTPIGIPRMRWDNGYTTLHALGLGSNSTFLNALVQSRQIPSRVWSIFWGRMWTGSADTDMDGSLVLGGYDQEKVIGRNVTQQLDYSEDTGCWTGMSVTVSNVLVNFRNGTDFSIMPRNSAVPCCIVPQRQFVWEAPAGIVSAFEGATQMTSIGLSYGLHWGASQYNASGNIFDGDLTFILSNGLQIRIPNNQLITPFIDVDRNGSRLVHQDRRELLVASVIDNPTTLGRYFFTAAYLMVDHDAHTFTMWQANPSTKSNLVPVISKSADNEESACGGDGGAGGTGGSTGGDSTGSTGGTTNGADSADERANGSSSPSTGAIVGAAVGGVAALGALAILVSGLVRRKKKRAMIASSLPTSETSELKPQAGGTAELYNNPDKPGPWEAPVPPYSHCELHGMSAVNHEQGHWSWTNRRTLGQSDMVYELGSTETPPK</sequence>
<dbReference type="Proteomes" id="UP001302812">
    <property type="component" value="Unassembled WGS sequence"/>
</dbReference>